<name>A0A7S3QI25_9STRA</name>
<keyword evidence="4" id="KW-0472">Membrane</keyword>
<reference evidence="5" key="1">
    <citation type="submission" date="2021-01" db="EMBL/GenBank/DDBJ databases">
        <authorList>
            <person name="Corre E."/>
            <person name="Pelletier E."/>
            <person name="Niang G."/>
            <person name="Scheremetjew M."/>
            <person name="Finn R."/>
            <person name="Kale V."/>
            <person name="Holt S."/>
            <person name="Cochrane G."/>
            <person name="Meng A."/>
            <person name="Brown T."/>
            <person name="Cohen L."/>
        </authorList>
    </citation>
    <scope>NUCLEOTIDE SEQUENCE</scope>
    <source>
        <strain evidence="5">MM31A-1</strain>
    </source>
</reference>
<dbReference type="SMART" id="SM00248">
    <property type="entry name" value="ANK"/>
    <property type="match status" value="9"/>
</dbReference>
<feature type="coiled-coil region" evidence="3">
    <location>
        <begin position="1266"/>
        <end position="1305"/>
    </location>
</feature>
<sequence length="1309" mass="148510">MANPILFSVLPDCGLDIEVNFRDDGGTFDHSTVKMDPTDIDTMRSYTIKNLEDVEGLPDYEHSEIHTTGLMSPMDYLSLPPYQRTKAGIPQDAEFCAFLHPPPNLSDAIGDYREIFEMMTRAAGRKNNPRYADMNTSTLDLSNRGSNSSRIGIWKNRRKVENVDTDESRVIKKIPAALFAIFGGFVYFSGDRKVLRVNVYSPMIASEFVIRMAGPFIATDNASKAIIDAERFQASKLELRHECSFVAVGWVRPRETFRGQPLTNRKHNANNGAFIFYKDNGEAMAYVLDKNAQDLNEFKYERGEFEFLADSGASLSLTSDFNSMFSKWMPKIDFDECRQRVNLALKDIQHDDDIDSINLENISHSDESGNYPILHQALKCKFDLTSVKKIVDKYGEVWNKDDYGWETLHYGCRYYADNVQMIKYILQNSSPGAVNRKDSVGRYPLHIACDSHPSAEVIKLLLSEENAGQGLILKETKHLHLLPLHIACNAAADKKVIRLLLDADKKGQTIRARTKAGRMPLHIALLNRMSTEVIELLLEADTTVIGDSSSRSLLLTGENSLYQWDHGMLPLHMACLCGRDTRTVKLLLDRDTRGRTLFQQLKGPQKNENSGMGSRLPAAMNGVRDHNPMKKPNTMENERTAKSRFLSIDSQYLSGCRALHLSLLRKSAEISRLLLQTEKNISHIQKTSSSKRQERALMKYEICNRTCLHLACANNDEFDIIRLLLTLDPTRKSTNMLDKDGCTPLHKACNNKFARVDVIRELLKTESAEEKKKYNFAETVLNAGRPSKSMESVHEKEVKQPSKYLNIFGMNPLSLAVKAKAPPEVLELLLHPDYLDVNGFDDRTICELAKRIKNSVSLQSTLTLAMAQRTSFLILMMQLFVYSTALIVSLYGTNRRYLDESPTSDPWVVVVMSGCAILFVVREITQIFSEKLNYIFDMANIFELSNMALFNMSIYYFNTDGLLDKEDLRIQGVLIASTFLLIVNIIFFLRSTILPFSRFAGGLINIAYTMIPFFLVSALLLLGFTYSYRITYDGAEVAEDGVDRMLKKKSAAGGSIASKCNESLGTCFMGVLSAFLSGGTEELHDFNDILFGLIIVLVVLNVVIAIVSDAWDTAKDEATDLYWQGRLSFLLEMRSIIRFLESQEAPESLKKLDEILSVMGKGAIANISWTRDYPYHLVDTKAEYDNPKEYFSPEIADVILKAKSPANDLRWLAFDDKEERLAQVKVSIKWFGIYILDFFLILIGLVTFGLLWSEHKRVWLLSFANLPEEEDDIDETELEIVREELAEKEQVIKELEEEIEKWKKEAIWE</sequence>
<feature type="transmembrane region" description="Helical" evidence="4">
    <location>
        <begin position="1001"/>
        <end position="1024"/>
    </location>
</feature>
<keyword evidence="4" id="KW-1133">Transmembrane helix</keyword>
<keyword evidence="2" id="KW-0040">ANK repeat</keyword>
<feature type="transmembrane region" description="Helical" evidence="4">
    <location>
        <begin position="968"/>
        <end position="989"/>
    </location>
</feature>
<evidence type="ECO:0000256" key="1">
    <source>
        <dbReference type="ARBA" id="ARBA00022737"/>
    </source>
</evidence>
<dbReference type="EMBL" id="HBIO01029892">
    <property type="protein sequence ID" value="CAE0478083.1"/>
    <property type="molecule type" value="Transcribed_RNA"/>
</dbReference>
<keyword evidence="1" id="KW-0677">Repeat</keyword>
<evidence type="ECO:0000256" key="2">
    <source>
        <dbReference type="ARBA" id="ARBA00023043"/>
    </source>
</evidence>
<dbReference type="SUPFAM" id="SSF48403">
    <property type="entry name" value="Ankyrin repeat"/>
    <property type="match status" value="2"/>
</dbReference>
<protein>
    <recommendedName>
        <fullName evidence="6">Ion transport domain-containing protein</fullName>
    </recommendedName>
</protein>
<dbReference type="InterPro" id="IPR036770">
    <property type="entry name" value="Ankyrin_rpt-contain_sf"/>
</dbReference>
<feature type="transmembrane region" description="Helical" evidence="4">
    <location>
        <begin position="904"/>
        <end position="922"/>
    </location>
</feature>
<keyword evidence="3" id="KW-0175">Coiled coil</keyword>
<accession>A0A7S3QI25</accession>
<feature type="transmembrane region" description="Helical" evidence="4">
    <location>
        <begin position="1230"/>
        <end position="1252"/>
    </location>
</feature>
<evidence type="ECO:0008006" key="6">
    <source>
        <dbReference type="Google" id="ProtNLM"/>
    </source>
</evidence>
<dbReference type="InterPro" id="IPR002110">
    <property type="entry name" value="Ankyrin_rpt"/>
</dbReference>
<feature type="transmembrane region" description="Helical" evidence="4">
    <location>
        <begin position="1089"/>
        <end position="1107"/>
    </location>
</feature>
<dbReference type="Gene3D" id="1.25.40.20">
    <property type="entry name" value="Ankyrin repeat-containing domain"/>
    <property type="match status" value="2"/>
</dbReference>
<dbReference type="Pfam" id="PF12796">
    <property type="entry name" value="Ank_2"/>
    <property type="match status" value="2"/>
</dbReference>
<evidence type="ECO:0000256" key="3">
    <source>
        <dbReference type="SAM" id="Coils"/>
    </source>
</evidence>
<evidence type="ECO:0000313" key="5">
    <source>
        <dbReference type="EMBL" id="CAE0478083.1"/>
    </source>
</evidence>
<dbReference type="PANTHER" id="PTHR24198:SF165">
    <property type="entry name" value="ANKYRIN REPEAT-CONTAINING PROTEIN-RELATED"/>
    <property type="match status" value="1"/>
</dbReference>
<dbReference type="PANTHER" id="PTHR24198">
    <property type="entry name" value="ANKYRIN REPEAT AND PROTEIN KINASE DOMAIN-CONTAINING PROTEIN"/>
    <property type="match status" value="1"/>
</dbReference>
<proteinExistence type="predicted"/>
<evidence type="ECO:0000256" key="4">
    <source>
        <dbReference type="SAM" id="Phobius"/>
    </source>
</evidence>
<feature type="transmembrane region" description="Helical" evidence="4">
    <location>
        <begin position="872"/>
        <end position="892"/>
    </location>
</feature>
<organism evidence="5">
    <name type="scientific">Chaetoceros debilis</name>
    <dbReference type="NCBI Taxonomy" id="122233"/>
    <lineage>
        <taxon>Eukaryota</taxon>
        <taxon>Sar</taxon>
        <taxon>Stramenopiles</taxon>
        <taxon>Ochrophyta</taxon>
        <taxon>Bacillariophyta</taxon>
        <taxon>Coscinodiscophyceae</taxon>
        <taxon>Chaetocerotophycidae</taxon>
        <taxon>Chaetocerotales</taxon>
        <taxon>Chaetocerotaceae</taxon>
        <taxon>Chaetoceros</taxon>
    </lineage>
</organism>
<keyword evidence="4" id="KW-0812">Transmembrane</keyword>
<gene>
    <name evidence="5" type="ORF">CDEB00056_LOCUS22936</name>
</gene>